<keyword evidence="3 6" id="KW-0547">Nucleotide-binding</keyword>
<evidence type="ECO:0000256" key="3">
    <source>
        <dbReference type="ARBA" id="ARBA00022741"/>
    </source>
</evidence>
<feature type="region of interest" description="Disordered" evidence="8">
    <location>
        <begin position="920"/>
        <end position="949"/>
    </location>
</feature>
<dbReference type="InterPro" id="IPR027640">
    <property type="entry name" value="Kinesin-like_fam"/>
</dbReference>
<evidence type="ECO:0000259" key="9">
    <source>
        <dbReference type="PROSITE" id="PS50067"/>
    </source>
</evidence>
<dbReference type="GO" id="GO:0007018">
    <property type="term" value="P:microtubule-based movement"/>
    <property type="evidence" value="ECO:0007669"/>
    <property type="project" value="InterPro"/>
</dbReference>
<feature type="compositionally biased region" description="Basic and acidic residues" evidence="8">
    <location>
        <begin position="927"/>
        <end position="936"/>
    </location>
</feature>
<dbReference type="InterPro" id="IPR027417">
    <property type="entry name" value="P-loop_NTPase"/>
</dbReference>
<feature type="compositionally biased region" description="Polar residues" evidence="8">
    <location>
        <begin position="629"/>
        <end position="643"/>
    </location>
</feature>
<feature type="region of interest" description="Disordered" evidence="8">
    <location>
        <begin position="608"/>
        <end position="643"/>
    </location>
</feature>
<dbReference type="GO" id="GO:0008017">
    <property type="term" value="F:microtubule binding"/>
    <property type="evidence" value="ECO:0007669"/>
    <property type="project" value="InterPro"/>
</dbReference>
<gene>
    <name evidence="10" type="ORF">GLP15_3160</name>
</gene>
<accession>E1F7K5</accession>
<feature type="compositionally biased region" description="Low complexity" evidence="8">
    <location>
        <begin position="1026"/>
        <end position="1035"/>
    </location>
</feature>
<evidence type="ECO:0000313" key="11">
    <source>
        <dbReference type="Proteomes" id="UP000008974"/>
    </source>
</evidence>
<evidence type="ECO:0000256" key="8">
    <source>
        <dbReference type="SAM" id="MobiDB-lite"/>
    </source>
</evidence>
<dbReference type="SMART" id="SM00129">
    <property type="entry name" value="KISc"/>
    <property type="match status" value="1"/>
</dbReference>
<keyword evidence="5 7" id="KW-0175">Coiled coil</keyword>
<keyword evidence="2" id="KW-0963">Cytoplasm</keyword>
<feature type="compositionally biased region" description="Basic residues" evidence="8">
    <location>
        <begin position="609"/>
        <end position="621"/>
    </location>
</feature>
<reference evidence="10 11" key="1">
    <citation type="journal article" date="2010" name="BMC Genomics">
        <title>Genome analysis and comparative genomics of a Giardia intestinalis assemblage E isolate.</title>
        <authorList>
            <person name="Jerlstrom-Hultqvist J."/>
            <person name="Franzen O."/>
            <person name="Ankarklev J."/>
            <person name="Xu F."/>
            <person name="Nohynkova E."/>
            <person name="Andersson J.O."/>
            <person name="Svard S.G."/>
            <person name="Andersson B."/>
        </authorList>
    </citation>
    <scope>NUCLEOTIDE SEQUENCE [LARGE SCALE GENOMIC DNA]</scope>
    <source>
        <strain evidence="10 11">P15</strain>
    </source>
</reference>
<dbReference type="GO" id="GO:0051231">
    <property type="term" value="P:spindle elongation"/>
    <property type="evidence" value="ECO:0007669"/>
    <property type="project" value="TreeGrafter"/>
</dbReference>
<dbReference type="GO" id="GO:0005737">
    <property type="term" value="C:cytoplasm"/>
    <property type="evidence" value="ECO:0007669"/>
    <property type="project" value="UniProtKB-SubCell"/>
</dbReference>
<sequence>MYKYCTERKTGKLLMDSSIGRVRVILRIRPLVRAELMDGGGVSVQARGSSIFLQNDTSYMFDSVLGPESSQEDVSAEVLNGLLALFIQGYNCTAFAYGQTGAGKSYTIGVPDQTSLSYVEACLREDNKEGHVDIDMNDVNIDPQTKFASVGLIPRFLVQLFDALAGIQSVWKVRVSFLEVYNETLRDLLSPETDSSSLCIRDYKGKVIVQNLTEREVSSAKDAARCFVNGGILRVTAVTAMNERSSRSHSIFTVTLERIQDNKKFLSKFSFVDLAGSERAKKSGATGLQFKEMVGINSGLLALGNVISALAANQDSREKRHVPYRDSKLTRLLQDSLGGNGTTIMIANISPFTGNFDETNSTILYAARARNIINVPIACHEELNLGQAQDQVRQLIKELEQENLLMKVDLDRVRKQRDDLRSEIGILEAQLLERNAKLITMAKNAALEPSTQQALASNQLDNLGNLNANVRIKETPEVVREIVRSNCIAIEQDFGAFYAPKKVQTIRLLLDLLTDYICKTYSVDNSNYNDIFKAIVNQNVINLLKDVNKRNSTNTGDKVIGQSFTKKKTSSSKQLLINEHSGALFSDVVVATLIDALLLLRKAGSAPLNKRKKQPRKSSKVAHREHSKLGNQQNNSETLSTNDVLSEQLSRESAIFTNTSSSTSLLKVSMLDKSTSSDVSPVNLSEFLDQSLYEHNNKGEGDEEGEEQQDVYDLAYKDIVNNTKNVPEGSAALAAIKDLIKRLISKEACPEEIYHSTVTAMMALQKQQEHILELEGQMTYIQQKVQGKTCGENVIELRARIKTLEEEHRVALEELRTKEQVQLAMNQVQARFQSMIEQYKREIIEKTRACEEANRLLKSQRMNQSFNEVPVKPKRSGSNRFSIGQMRAHRRVQSNTEHAFAMIDSGYASAAHVKHAHHLSSVNMTDCRPKSKKDTGQSRQKLGNRDTKLTELDRKLEDLQSLYAYNAKNEEVLRNRVEELEAERDSLMNEKLSLQKKLSQLEQDMKMRVVSPVRVSVEGAPHLRRQLQQQPRLRQSSGAGGTPQGANQRERNPDELKGLQLQGLPMLGARQKN</sequence>
<protein>
    <submittedName>
        <fullName evidence="10">Kinesin-4</fullName>
    </submittedName>
</protein>
<dbReference type="PANTHER" id="PTHR47969:SF15">
    <property type="entry name" value="CHROMOSOME-ASSOCIATED KINESIN KIF4A-RELATED"/>
    <property type="match status" value="1"/>
</dbReference>
<evidence type="ECO:0000256" key="4">
    <source>
        <dbReference type="ARBA" id="ARBA00022840"/>
    </source>
</evidence>
<evidence type="ECO:0000256" key="7">
    <source>
        <dbReference type="SAM" id="Coils"/>
    </source>
</evidence>
<dbReference type="AlphaFoldDB" id="E1F7K5"/>
<evidence type="ECO:0000313" key="10">
    <source>
        <dbReference type="EMBL" id="EFO61550.1"/>
    </source>
</evidence>
<comment type="similarity">
    <text evidence="6">Belongs to the TRAFAC class myosin-kinesin ATPase superfamily. Kinesin family.</text>
</comment>
<keyword evidence="4 6" id="KW-0067">ATP-binding</keyword>
<comment type="caution">
    <text evidence="10">The sequence shown here is derived from an EMBL/GenBank/DDBJ whole genome shotgun (WGS) entry which is preliminary data.</text>
</comment>
<evidence type="ECO:0000256" key="6">
    <source>
        <dbReference type="PROSITE-ProRule" id="PRU00283"/>
    </source>
</evidence>
<name>E1F7K5_GIAIA</name>
<dbReference type="SUPFAM" id="SSF52540">
    <property type="entry name" value="P-loop containing nucleoside triphosphate hydrolases"/>
    <property type="match status" value="1"/>
</dbReference>
<dbReference type="InterPro" id="IPR019821">
    <property type="entry name" value="Kinesin_motor_CS"/>
</dbReference>
<feature type="coiled-coil region" evidence="7">
    <location>
        <begin position="385"/>
        <end position="430"/>
    </location>
</feature>
<proteinExistence type="inferred from homology"/>
<dbReference type="InterPro" id="IPR036961">
    <property type="entry name" value="Kinesin_motor_dom_sf"/>
</dbReference>
<keyword evidence="6" id="KW-0505">Motor protein</keyword>
<dbReference type="OMA" id="TEHAFAM"/>
<comment type="subcellular location">
    <subcellularLocation>
        <location evidence="1">Cytoplasm</location>
    </subcellularLocation>
</comment>
<dbReference type="Pfam" id="PF00225">
    <property type="entry name" value="Kinesin"/>
    <property type="match status" value="1"/>
</dbReference>
<organism evidence="10 11">
    <name type="scientific">Giardia intestinalis (strain P15)</name>
    <name type="common">Giardia lamblia</name>
    <dbReference type="NCBI Taxonomy" id="658858"/>
    <lineage>
        <taxon>Eukaryota</taxon>
        <taxon>Metamonada</taxon>
        <taxon>Diplomonadida</taxon>
        <taxon>Hexamitidae</taxon>
        <taxon>Giardiinae</taxon>
        <taxon>Giardia</taxon>
    </lineage>
</organism>
<dbReference type="VEuPathDB" id="GiardiaDB:GLP15_3160"/>
<dbReference type="Proteomes" id="UP000008974">
    <property type="component" value="Unassembled WGS sequence"/>
</dbReference>
<dbReference type="STRING" id="658858.E1F7K5"/>
<dbReference type="GO" id="GO:0005875">
    <property type="term" value="C:microtubule associated complex"/>
    <property type="evidence" value="ECO:0007669"/>
    <property type="project" value="TreeGrafter"/>
</dbReference>
<dbReference type="PANTHER" id="PTHR47969">
    <property type="entry name" value="CHROMOSOME-ASSOCIATED KINESIN KIF4A-RELATED"/>
    <property type="match status" value="1"/>
</dbReference>
<feature type="compositionally biased region" description="Basic and acidic residues" evidence="8">
    <location>
        <begin position="1048"/>
        <end position="1057"/>
    </location>
</feature>
<feature type="coiled-coil region" evidence="7">
    <location>
        <begin position="794"/>
        <end position="856"/>
    </location>
</feature>
<evidence type="ECO:0000256" key="2">
    <source>
        <dbReference type="ARBA" id="ARBA00022490"/>
    </source>
</evidence>
<feature type="binding site" evidence="6">
    <location>
        <begin position="98"/>
        <end position="105"/>
    </location>
    <ligand>
        <name>ATP</name>
        <dbReference type="ChEBI" id="CHEBI:30616"/>
    </ligand>
</feature>
<dbReference type="EMBL" id="ACVC01000222">
    <property type="protein sequence ID" value="EFO61550.1"/>
    <property type="molecule type" value="Genomic_DNA"/>
</dbReference>
<dbReference type="GO" id="GO:0007052">
    <property type="term" value="P:mitotic spindle organization"/>
    <property type="evidence" value="ECO:0007669"/>
    <property type="project" value="TreeGrafter"/>
</dbReference>
<dbReference type="InterPro" id="IPR001752">
    <property type="entry name" value="Kinesin_motor_dom"/>
</dbReference>
<evidence type="ECO:0000256" key="1">
    <source>
        <dbReference type="ARBA" id="ARBA00004496"/>
    </source>
</evidence>
<dbReference type="PROSITE" id="PS00411">
    <property type="entry name" value="KINESIN_MOTOR_1"/>
    <property type="match status" value="1"/>
</dbReference>
<evidence type="ECO:0000256" key="5">
    <source>
        <dbReference type="ARBA" id="ARBA00023054"/>
    </source>
</evidence>
<dbReference type="PRINTS" id="PR00380">
    <property type="entry name" value="KINESINHEAVY"/>
</dbReference>
<dbReference type="GO" id="GO:0003777">
    <property type="term" value="F:microtubule motor activity"/>
    <property type="evidence" value="ECO:0007669"/>
    <property type="project" value="InterPro"/>
</dbReference>
<feature type="domain" description="Kinesin motor" evidence="9">
    <location>
        <begin position="21"/>
        <end position="372"/>
    </location>
</feature>
<dbReference type="Gene3D" id="3.40.850.10">
    <property type="entry name" value="Kinesin motor domain"/>
    <property type="match status" value="1"/>
</dbReference>
<dbReference type="OrthoDB" id="10255182at2759"/>
<feature type="region of interest" description="Disordered" evidence="8">
    <location>
        <begin position="1020"/>
        <end position="1073"/>
    </location>
</feature>
<dbReference type="GO" id="GO:0005524">
    <property type="term" value="F:ATP binding"/>
    <property type="evidence" value="ECO:0007669"/>
    <property type="project" value="UniProtKB-UniRule"/>
</dbReference>
<dbReference type="PROSITE" id="PS50067">
    <property type="entry name" value="KINESIN_MOTOR_2"/>
    <property type="match status" value="1"/>
</dbReference>
<feature type="coiled-coil region" evidence="7">
    <location>
        <begin position="970"/>
        <end position="1004"/>
    </location>
</feature>